<gene>
    <name evidence="1" type="ORF">CCAP1982_LOCUS23446</name>
</gene>
<dbReference type="AlphaFoldDB" id="A0A811VJS4"/>
<name>A0A811VJS4_CERCA</name>
<sequence length="95" mass="10936">MEERRRKIAGFQCDLLKYECDVHGKSRTSNEKLSHERERYEKVFAKRRMGLDGGERKVGELQQTDVGSVPSTQSIDSEFCDMVRSINFCLDSSLS</sequence>
<organism evidence="1 2">
    <name type="scientific">Ceratitis capitata</name>
    <name type="common">Mediterranean fruit fly</name>
    <name type="synonym">Tephritis capitata</name>
    <dbReference type="NCBI Taxonomy" id="7213"/>
    <lineage>
        <taxon>Eukaryota</taxon>
        <taxon>Metazoa</taxon>
        <taxon>Ecdysozoa</taxon>
        <taxon>Arthropoda</taxon>
        <taxon>Hexapoda</taxon>
        <taxon>Insecta</taxon>
        <taxon>Pterygota</taxon>
        <taxon>Neoptera</taxon>
        <taxon>Endopterygota</taxon>
        <taxon>Diptera</taxon>
        <taxon>Brachycera</taxon>
        <taxon>Muscomorpha</taxon>
        <taxon>Tephritoidea</taxon>
        <taxon>Tephritidae</taxon>
        <taxon>Ceratitis</taxon>
        <taxon>Ceratitis</taxon>
    </lineage>
</organism>
<dbReference type="EMBL" id="CAJHJT010000070">
    <property type="protein sequence ID" value="CAD7015507.1"/>
    <property type="molecule type" value="Genomic_DNA"/>
</dbReference>
<protein>
    <submittedName>
        <fullName evidence="1">(Mediterranean fruit fly) hypothetical protein</fullName>
    </submittedName>
</protein>
<reference evidence="1" key="1">
    <citation type="submission" date="2020-11" db="EMBL/GenBank/DDBJ databases">
        <authorList>
            <person name="Whitehead M."/>
        </authorList>
    </citation>
    <scope>NUCLEOTIDE SEQUENCE</scope>
    <source>
        <strain evidence="1">EGII</strain>
    </source>
</reference>
<dbReference type="Proteomes" id="UP000606786">
    <property type="component" value="Unassembled WGS sequence"/>
</dbReference>
<evidence type="ECO:0000313" key="2">
    <source>
        <dbReference type="Proteomes" id="UP000606786"/>
    </source>
</evidence>
<proteinExistence type="predicted"/>
<feature type="non-terminal residue" evidence="1">
    <location>
        <position position="1"/>
    </location>
</feature>
<keyword evidence="2" id="KW-1185">Reference proteome</keyword>
<accession>A0A811VJS4</accession>
<comment type="caution">
    <text evidence="1">The sequence shown here is derived from an EMBL/GenBank/DDBJ whole genome shotgun (WGS) entry which is preliminary data.</text>
</comment>
<evidence type="ECO:0000313" key="1">
    <source>
        <dbReference type="EMBL" id="CAD7015507.1"/>
    </source>
</evidence>